<evidence type="ECO:0000313" key="4">
    <source>
        <dbReference type="Proteomes" id="UP000766486"/>
    </source>
</evidence>
<dbReference type="InterPro" id="IPR032466">
    <property type="entry name" value="Metal_Hydrolase"/>
</dbReference>
<feature type="signal peptide" evidence="1">
    <location>
        <begin position="1"/>
        <end position="19"/>
    </location>
</feature>
<keyword evidence="1" id="KW-0732">Signal</keyword>
<sequence length="408" mass="43992">MLSLKTLINFCGYLATGQACSLHDVAVVPSPDVARRSEPPGKKLSTLIKNVRIFNGWRMAEPQNISFHGETISLSSHNPEEPEVIIDGTGKFLIPGLIDSHLHVSKVSDLELLATYGVTTGVHMSCQNYEACHTFRNQTGLTSIIFAGTPSTGAGDPSSNMPQTGVPFPNLDEATIVANVFNNGSDIFKVAINDEGPSRDVLNGLVREVHEVGRQAMVHATTREAFGWAVAAKTDGIQHMAADGPLSQCLIHRILKNRLFVTPTMNIFKQAFENPLILNILRPNGPGNITYEAVVSNVKLLHKAGVPLLAGTDAVGVITPMISVPFGLTLHWELQNLVVAGLSPLESLRAATVVPAMHHKLLDRGVIEHGKRADLVLLNSNPLDDIVNAMDIDRVWISGIEFQGIGGK</sequence>
<evidence type="ECO:0000259" key="2">
    <source>
        <dbReference type="Pfam" id="PF01979"/>
    </source>
</evidence>
<dbReference type="Gene3D" id="1.20.58.520">
    <property type="entry name" value="Amidohydrolase"/>
    <property type="match status" value="1"/>
</dbReference>
<dbReference type="Proteomes" id="UP000766486">
    <property type="component" value="Unassembled WGS sequence"/>
</dbReference>
<name>A0ABY6UXD8_BIOOC</name>
<feature type="domain" description="Amidohydrolase-related" evidence="2">
    <location>
        <begin position="198"/>
        <end position="399"/>
    </location>
</feature>
<dbReference type="SUPFAM" id="SSF51556">
    <property type="entry name" value="Metallo-dependent hydrolases"/>
    <property type="match status" value="1"/>
</dbReference>
<dbReference type="InterPro" id="IPR051781">
    <property type="entry name" value="Metallo-dep_Hydrolase"/>
</dbReference>
<reference evidence="3 4" key="1">
    <citation type="submission" date="2019-06" db="EMBL/GenBank/DDBJ databases">
        <authorList>
            <person name="Broberg M."/>
        </authorList>
    </citation>
    <scope>NUCLEOTIDE SEQUENCE [LARGE SCALE GENOMIC DNA]</scope>
</reference>
<dbReference type="PANTHER" id="PTHR43135:SF3">
    <property type="entry name" value="ALPHA-D-RIBOSE 1-METHYLPHOSPHONATE 5-TRIPHOSPHATE DIPHOSPHATASE"/>
    <property type="match status" value="1"/>
</dbReference>
<keyword evidence="4" id="KW-1185">Reference proteome</keyword>
<dbReference type="EMBL" id="CABFNS010000923">
    <property type="protein sequence ID" value="VUC35956.1"/>
    <property type="molecule type" value="Genomic_DNA"/>
</dbReference>
<evidence type="ECO:0000256" key="1">
    <source>
        <dbReference type="SAM" id="SignalP"/>
    </source>
</evidence>
<organism evidence="3 4">
    <name type="scientific">Bionectria ochroleuca</name>
    <name type="common">Gliocladium roseum</name>
    <dbReference type="NCBI Taxonomy" id="29856"/>
    <lineage>
        <taxon>Eukaryota</taxon>
        <taxon>Fungi</taxon>
        <taxon>Dikarya</taxon>
        <taxon>Ascomycota</taxon>
        <taxon>Pezizomycotina</taxon>
        <taxon>Sordariomycetes</taxon>
        <taxon>Hypocreomycetidae</taxon>
        <taxon>Hypocreales</taxon>
        <taxon>Bionectriaceae</taxon>
        <taxon>Clonostachys</taxon>
    </lineage>
</organism>
<dbReference type="PROSITE" id="PS51257">
    <property type="entry name" value="PROKAR_LIPOPROTEIN"/>
    <property type="match status" value="1"/>
</dbReference>
<dbReference type="Pfam" id="PF01979">
    <property type="entry name" value="Amidohydro_1"/>
    <property type="match status" value="1"/>
</dbReference>
<dbReference type="PANTHER" id="PTHR43135">
    <property type="entry name" value="ALPHA-D-RIBOSE 1-METHYLPHOSPHONATE 5-TRIPHOSPHATE DIPHOSPHATASE"/>
    <property type="match status" value="1"/>
</dbReference>
<proteinExistence type="predicted"/>
<evidence type="ECO:0000313" key="3">
    <source>
        <dbReference type="EMBL" id="VUC35956.1"/>
    </source>
</evidence>
<gene>
    <name evidence="3" type="ORF">CLO192961_LOCUS429845</name>
</gene>
<dbReference type="SUPFAM" id="SSF51338">
    <property type="entry name" value="Composite domain of metallo-dependent hydrolases"/>
    <property type="match status" value="1"/>
</dbReference>
<dbReference type="InterPro" id="IPR006680">
    <property type="entry name" value="Amidohydro-rel"/>
</dbReference>
<dbReference type="Gene3D" id="2.30.40.10">
    <property type="entry name" value="Urease, subunit C, domain 1"/>
    <property type="match status" value="1"/>
</dbReference>
<dbReference type="Gene3D" id="3.40.50.10910">
    <property type="entry name" value="Amidohydrolase"/>
    <property type="match status" value="1"/>
</dbReference>
<dbReference type="InterPro" id="IPR011059">
    <property type="entry name" value="Metal-dep_hydrolase_composite"/>
</dbReference>
<protein>
    <recommendedName>
        <fullName evidence="2">Amidohydrolase-related domain-containing protein</fullName>
    </recommendedName>
</protein>
<comment type="caution">
    <text evidence="3">The sequence shown here is derived from an EMBL/GenBank/DDBJ whole genome shotgun (WGS) entry which is preliminary data.</text>
</comment>
<feature type="chain" id="PRO_5047430296" description="Amidohydrolase-related domain-containing protein" evidence="1">
    <location>
        <begin position="20"/>
        <end position="408"/>
    </location>
</feature>
<accession>A0ABY6UXD8</accession>
<dbReference type="Gene3D" id="3.30.110.90">
    <property type="entry name" value="Amidohydrolase"/>
    <property type="match status" value="1"/>
</dbReference>